<feature type="domain" description="RDD" evidence="6">
    <location>
        <begin position="29"/>
        <end position="93"/>
    </location>
</feature>
<evidence type="ECO:0000313" key="8">
    <source>
        <dbReference type="Proteomes" id="UP000287519"/>
    </source>
</evidence>
<name>A0A402C7U0_RHOWR</name>
<evidence type="ECO:0000256" key="1">
    <source>
        <dbReference type="ARBA" id="ARBA00004141"/>
    </source>
</evidence>
<keyword evidence="3 5" id="KW-1133">Transmembrane helix</keyword>
<evidence type="ECO:0000256" key="3">
    <source>
        <dbReference type="ARBA" id="ARBA00022989"/>
    </source>
</evidence>
<dbReference type="AlphaFoldDB" id="A0A402C7U0"/>
<keyword evidence="2 5" id="KW-0812">Transmembrane</keyword>
<dbReference type="EMBL" id="BHYM01000029">
    <property type="protein sequence ID" value="GCE39672.1"/>
    <property type="molecule type" value="Genomic_DNA"/>
</dbReference>
<dbReference type="Pfam" id="PF06271">
    <property type="entry name" value="RDD"/>
    <property type="match status" value="1"/>
</dbReference>
<reference evidence="7 8" key="1">
    <citation type="submission" date="2018-11" db="EMBL/GenBank/DDBJ databases">
        <title>Microbial catabolism of amino acid.</title>
        <authorList>
            <person name="Hibi M."/>
            <person name="Ogawa J."/>
        </authorList>
    </citation>
    <scope>NUCLEOTIDE SEQUENCE [LARGE SCALE GENOMIC DNA]</scope>
    <source>
        <strain evidence="7 8">C31-06</strain>
    </source>
</reference>
<evidence type="ECO:0000256" key="5">
    <source>
        <dbReference type="SAM" id="Phobius"/>
    </source>
</evidence>
<proteinExistence type="predicted"/>
<dbReference type="Proteomes" id="UP000287519">
    <property type="component" value="Unassembled WGS sequence"/>
</dbReference>
<dbReference type="GO" id="GO:0016020">
    <property type="term" value="C:membrane"/>
    <property type="evidence" value="ECO:0007669"/>
    <property type="project" value="UniProtKB-SubCell"/>
</dbReference>
<sequence>MIDAGLHLGAAVLADSVGGAVLPPEDSMVALAVAVGTWMLLSFMHRTVVQSIYHVTLGKWLLGLCVIRPADGRWPTFGALVWCWVLGFVAFLFQNTPTEGKDGFPLVVRRRDVHQ</sequence>
<evidence type="ECO:0000256" key="4">
    <source>
        <dbReference type="ARBA" id="ARBA00023136"/>
    </source>
</evidence>
<feature type="transmembrane region" description="Helical" evidence="5">
    <location>
        <begin position="76"/>
        <end position="93"/>
    </location>
</feature>
<evidence type="ECO:0000313" key="7">
    <source>
        <dbReference type="EMBL" id="GCE39672.1"/>
    </source>
</evidence>
<protein>
    <recommendedName>
        <fullName evidence="6">RDD domain-containing protein</fullName>
    </recommendedName>
</protein>
<feature type="transmembrane region" description="Helical" evidence="5">
    <location>
        <begin position="29"/>
        <end position="45"/>
    </location>
</feature>
<keyword evidence="4 5" id="KW-0472">Membrane</keyword>
<comment type="caution">
    <text evidence="7">The sequence shown here is derived from an EMBL/GenBank/DDBJ whole genome shotgun (WGS) entry which is preliminary data.</text>
</comment>
<accession>A0A402C7U0</accession>
<evidence type="ECO:0000256" key="2">
    <source>
        <dbReference type="ARBA" id="ARBA00022692"/>
    </source>
</evidence>
<comment type="subcellular location">
    <subcellularLocation>
        <location evidence="1">Membrane</location>
        <topology evidence="1">Multi-pass membrane protein</topology>
    </subcellularLocation>
</comment>
<evidence type="ECO:0000259" key="6">
    <source>
        <dbReference type="Pfam" id="PF06271"/>
    </source>
</evidence>
<gene>
    <name evidence="7" type="ORF">Rhow_003196</name>
</gene>
<keyword evidence="8" id="KW-1185">Reference proteome</keyword>
<organism evidence="7 8">
    <name type="scientific">Rhodococcus wratislaviensis</name>
    <name type="common">Tsukamurella wratislaviensis</name>
    <dbReference type="NCBI Taxonomy" id="44752"/>
    <lineage>
        <taxon>Bacteria</taxon>
        <taxon>Bacillati</taxon>
        <taxon>Actinomycetota</taxon>
        <taxon>Actinomycetes</taxon>
        <taxon>Mycobacteriales</taxon>
        <taxon>Nocardiaceae</taxon>
        <taxon>Rhodococcus</taxon>
    </lineage>
</organism>
<dbReference type="InterPro" id="IPR010432">
    <property type="entry name" value="RDD"/>
</dbReference>